<evidence type="ECO:0000313" key="8">
    <source>
        <dbReference type="EMBL" id="MFC5288467.1"/>
    </source>
</evidence>
<dbReference type="CDD" id="cd19531">
    <property type="entry name" value="LCL_NRPS-like"/>
    <property type="match status" value="1"/>
</dbReference>
<evidence type="ECO:0000256" key="1">
    <source>
        <dbReference type="ARBA" id="ARBA00001957"/>
    </source>
</evidence>
<dbReference type="SUPFAM" id="SSF47336">
    <property type="entry name" value="ACP-like"/>
    <property type="match status" value="2"/>
</dbReference>
<protein>
    <submittedName>
        <fullName evidence="8">Amino acid adenylation domain-containing protein</fullName>
    </submittedName>
</protein>
<comment type="cofactor">
    <cofactor evidence="1">
        <name>pantetheine 4'-phosphate</name>
        <dbReference type="ChEBI" id="CHEBI:47942"/>
    </cofactor>
</comment>
<evidence type="ECO:0000259" key="7">
    <source>
        <dbReference type="PROSITE" id="PS50075"/>
    </source>
</evidence>
<organism evidence="8 9">
    <name type="scientific">Actinokineospora guangxiensis</name>
    <dbReference type="NCBI Taxonomy" id="1490288"/>
    <lineage>
        <taxon>Bacteria</taxon>
        <taxon>Bacillati</taxon>
        <taxon>Actinomycetota</taxon>
        <taxon>Actinomycetes</taxon>
        <taxon>Pseudonocardiales</taxon>
        <taxon>Pseudonocardiaceae</taxon>
        <taxon>Actinokineospora</taxon>
    </lineage>
</organism>
<evidence type="ECO:0000256" key="2">
    <source>
        <dbReference type="ARBA" id="ARBA00022450"/>
    </source>
</evidence>
<dbReference type="Gene3D" id="3.30.559.10">
    <property type="entry name" value="Chloramphenicol acetyltransferase-like domain"/>
    <property type="match status" value="2"/>
</dbReference>
<dbReference type="SUPFAM" id="SSF56801">
    <property type="entry name" value="Acetyl-CoA synthetase-like"/>
    <property type="match status" value="3"/>
</dbReference>
<dbReference type="Gene3D" id="3.30.300.30">
    <property type="match status" value="3"/>
</dbReference>
<dbReference type="PROSITE" id="PS00455">
    <property type="entry name" value="AMP_BINDING"/>
    <property type="match status" value="1"/>
</dbReference>
<feature type="compositionally biased region" description="Pro residues" evidence="6">
    <location>
        <begin position="1603"/>
        <end position="1616"/>
    </location>
</feature>
<dbReference type="Gene3D" id="1.10.1200.10">
    <property type="entry name" value="ACP-like"/>
    <property type="match status" value="1"/>
</dbReference>
<keyword evidence="3" id="KW-0597">Phosphoprotein</keyword>
<dbReference type="NCBIfam" id="TIGR01733">
    <property type="entry name" value="AA-adenyl-dom"/>
    <property type="match status" value="2"/>
</dbReference>
<dbReference type="Gene3D" id="3.30.559.30">
    <property type="entry name" value="Nonribosomal peptide synthetase, condensation domain"/>
    <property type="match status" value="2"/>
</dbReference>
<proteinExistence type="predicted"/>
<dbReference type="Pfam" id="PF00501">
    <property type="entry name" value="AMP-binding"/>
    <property type="match status" value="3"/>
</dbReference>
<dbReference type="InterPro" id="IPR010071">
    <property type="entry name" value="AA_adenyl_dom"/>
</dbReference>
<dbReference type="InterPro" id="IPR023213">
    <property type="entry name" value="CAT-like_dom_sf"/>
</dbReference>
<dbReference type="InterPro" id="IPR045851">
    <property type="entry name" value="AMP-bd_C_sf"/>
</dbReference>
<dbReference type="InterPro" id="IPR040097">
    <property type="entry name" value="FAAL/FAAC"/>
</dbReference>
<sequence>MSAQQATIVDVLRGRAARTPDRDAYAFLPDGRTESARLSFAEVDRRARAIAVALLDRARPGDRVLITYPAHQGREFVTGFLGCLYAGMVAVPCDAEGGRSGAERLAWIGQDAAPALVLGSADAGTEKAGAPVVDVATVPDDAADYQHHPVRADDIALLQYTSGSTRRPRGVMVSHGNIMANEHAIATTCEHDGDSTFVGWLPLFHDMGLIANVLQPLYLGSLSVLMPPTAFLADPLCWPEAISRYRGVTSGGPNFAYDLCAARARPDLDLDLSTWRVAFNGAEVVRAATLRRFVSAFGPHGFTPEAFFPCYGLAEATLIVTGAPRGVRPRQLRADPDALRGGRLAQAADGAPAHSLVSSGRLAGDAQVTITDPDSGAEVADGVFGEVRVRGGSVAQGYWRRREESAAVFPATDSGPLLRTGDLGALVDGELYLVGRLKDMIVIRGQNLYPDDIEWAAERAHRALRPSCGAAFALEDGEHERLAVVYEIAPGADGVDIAEVAAAVRAAIADRHGVEPHLVALVRRGSVPKTTSGKVRRGGCRAAWTAGALPIVAVSSLDDAGRSAVDRAEAAIGRALADAEDAGEPLALDSLAATQLGHRVERVFGVRVPLALLLGPVSTRMVADAIAAGRLNAGSEHIPEEGDPRVGPPLPAQEALWFEEQLADGYPAYHLVRALEMRGHLDRGAFARALGGLIDAHPALRTSLGERDGAVAQRVGERGPKLAEGVLPAERLAERLHRECADRLALDGTVPVRFTLLKHGEHHHTLVLAAHHAVADLWSLSVIIGDLFARYSREAGSDSPQPRPPVVTPIAHARRSAALMRGEAGDVLRQYWRHRLAGAPSVLPLPTDRPRPRTRSFRGASAPFTVSAEVTGRMRALAAERAATPFAVAMACLQLLLSRLTGQRDVVVGTIVHGRDRADLADVVGCFVNLVPIRGHIRPGATFAALVEQTGHDLRADLVHSGLPFPEIVRQHGPQRESGTPSLVQVLAVFHADTGGIGAGTSALALGRSGPLRIPGALDVRAVATPQPWTHVDLTLNLAEADGALAGSLEYNPDLFDADTIAELAERFTTLLGDAVTRPHLPVHRHRLLTGDEFHTAVRAAQGPAVPREPDLTLHDLVLRQARRTPDAIAVCARDADGTSQQLSYRTLVRWASSVAATLLDHGLRAEEPVAVLLDRGATVPAAALGVLMAGGAYLPVDPSGPPRRLRGVLQDAGVRMVLTTTGPGSPPLPSGVTPLDVGECRTHDGPSSRAAHPDQLAYVIYTSGTTGNPKGVAVAHRAIVNRLLWMQEQFALDPHDRVAHKTPTTFDVSLWELFWPLVTGTCLVVVPPGAHRDPGALARALAEQQVTTTHFVPTMLRGFLTDPAHAGLRGLARVICSGEELPAVLAHRAAHRLDAQVHNLYGPTEAAVDVTWWHCAPGEQVPIGHPITNVEAHVLGSGGALPSRFPGEIHLGGVCLARGYLGAPAATAAAFIPRPWADRPGARLYATGDLGRRRTDGAVEYLGRADRQVKIAGVRVESVETESALRGLAAVVDAACLADQGRDGPRLVAYIVPRDTAHPVDLASLRTALRDRLPAAFLPSAVVSVPELPTTRSGKLDRAALPPAPEAPEPAPAPPGTPLEARIAEIWAAVLGTRRAIGAHEDFFAAGGDSLIAVSLVARLRDAGVAVTVADLMEARTVSATAALARSRDGEPAPTPLPPFALCPPGHRAALPDQIEDAYPISMAQRAVLSRQLACRATAAGAGHEVYVTSVRVKGPFDPAALRSAADHVLARHPYLRSSFDLAAEPEPLQLVHAAMPAPLTTIDLRHHPAERHDEIITAWVHGERLRPLNPDTGPLVRFTAHHRGDDDFQLSVGSFALDGWCTATILTELLIGHAAARRGEDPTRPPLTGGYPDFVALETAARRSPEHRRFWRRKLTAVPACLVPTGEHPVEGDRLTRRRTLDIAPDLADRLRRIAADHGVPLKTVLLAAHLRVVREYTTSDDVVTMLETNGRPEHHDGHRTVGVFNNLVPLRVAMPNGTWGELLAAAWEAEREMLPHRRYPFAAIDREHHVRALTNALFVYTHFHIYGELADDPDVHLVGGVAPDQTYMPLTAHFNQDAQTRALRLLLDHDPVRFTDAAAQHLIDQYAHALAALGDAPEQPWKARPLLAPDSRRAHVLSGRAARQSDATVHALILRQAYSSPDTVAAVAVDQDGTERHLTYRGLASASERVAAALREAGVRTDTLVALPARPSLEFVVGLLAILRAGGAYLPVEPDDPAERTHRALTVAGVRHAVRWGDARLDLPPGCSSVRVDETATSPKPPVASAGHPAALAYAVHTSGSTGSPKLIGVSHAAVANYLRWCHTEYQPHTGRTVAHSRLSFDLTVTSLLGPLTSGGTVVLPRRDTTAALPALLPQAHGPLKITPAHLEALGLQLATGVDAPATVVAGGDALLARHLRPWTAIAPDIPVVNEYGPTETTVGCCFHRTTAARAPERVPIGLPIDGVHTAVMSARGPVPPGALGELHVGGLGVARGYLGSPALTAARFTPDPDALAGRVYRTGDIVHLGDDGLLHYAGRADRQLKVRGFRVEPAEVEAALREHPRVHDAAVVGIPARQGHVRLVAYWVGPPGKVDLGSALAGVLPAHMVPTEIVRLAALPLTPNGKVDHAALTDPDFARKHRALAAVEDLGPAGAGELLGLGGAAHG</sequence>
<dbReference type="InterPro" id="IPR001242">
    <property type="entry name" value="Condensation_dom"/>
</dbReference>
<dbReference type="RefSeq" id="WP_378248314.1">
    <property type="nucleotide sequence ID" value="NZ_JBHSKF010000006.1"/>
</dbReference>
<dbReference type="InterPro" id="IPR020806">
    <property type="entry name" value="PKS_PP-bd"/>
</dbReference>
<keyword evidence="2" id="KW-0596">Phosphopantetheine</keyword>
<dbReference type="InterPro" id="IPR009081">
    <property type="entry name" value="PP-bd_ACP"/>
</dbReference>
<dbReference type="PANTHER" id="PTHR45527">
    <property type="entry name" value="NONRIBOSOMAL PEPTIDE SYNTHETASE"/>
    <property type="match status" value="1"/>
</dbReference>
<keyword evidence="9" id="KW-1185">Reference proteome</keyword>
<feature type="region of interest" description="Disordered" evidence="6">
    <location>
        <begin position="1594"/>
        <end position="1616"/>
    </location>
</feature>
<name>A0ABW0EM17_9PSEU</name>
<dbReference type="PANTHER" id="PTHR45527:SF1">
    <property type="entry name" value="FATTY ACID SYNTHASE"/>
    <property type="match status" value="1"/>
</dbReference>
<accession>A0ABW0EM17</accession>
<gene>
    <name evidence="8" type="ORF">ACFPM7_15510</name>
</gene>
<dbReference type="Pfam" id="PF00668">
    <property type="entry name" value="Condensation"/>
    <property type="match status" value="2"/>
</dbReference>
<dbReference type="CDD" id="cd05931">
    <property type="entry name" value="FAAL"/>
    <property type="match status" value="1"/>
</dbReference>
<evidence type="ECO:0000256" key="4">
    <source>
        <dbReference type="ARBA" id="ARBA00022832"/>
    </source>
</evidence>
<dbReference type="CDD" id="cd05930">
    <property type="entry name" value="A_NRPS"/>
    <property type="match status" value="1"/>
</dbReference>
<dbReference type="InterPro" id="IPR020845">
    <property type="entry name" value="AMP-binding_CS"/>
</dbReference>
<evidence type="ECO:0000256" key="5">
    <source>
        <dbReference type="ARBA" id="ARBA00023098"/>
    </source>
</evidence>
<dbReference type="Pfam" id="PF13193">
    <property type="entry name" value="AMP-binding_C"/>
    <property type="match status" value="2"/>
</dbReference>
<keyword evidence="4" id="KW-0276">Fatty acid metabolism</keyword>
<evidence type="ECO:0000256" key="3">
    <source>
        <dbReference type="ARBA" id="ARBA00022553"/>
    </source>
</evidence>
<feature type="domain" description="Carrier" evidence="7">
    <location>
        <begin position="1615"/>
        <end position="1690"/>
    </location>
</feature>
<dbReference type="Gene3D" id="3.40.50.12780">
    <property type="entry name" value="N-terminal domain of ligase-like"/>
    <property type="match status" value="2"/>
</dbReference>
<evidence type="ECO:0000313" key="9">
    <source>
        <dbReference type="Proteomes" id="UP001596157"/>
    </source>
</evidence>
<dbReference type="InterPro" id="IPR036736">
    <property type="entry name" value="ACP-like_sf"/>
</dbReference>
<dbReference type="Gene3D" id="2.30.38.10">
    <property type="entry name" value="Luciferase, Domain 3"/>
    <property type="match status" value="1"/>
</dbReference>
<dbReference type="Gene3D" id="3.40.50.980">
    <property type="match status" value="2"/>
</dbReference>
<dbReference type="SMART" id="SM00823">
    <property type="entry name" value="PKS_PP"/>
    <property type="match status" value="2"/>
</dbReference>
<dbReference type="NCBIfam" id="NF003417">
    <property type="entry name" value="PRK04813.1"/>
    <property type="match status" value="4"/>
</dbReference>
<comment type="caution">
    <text evidence="8">The sequence shown here is derived from an EMBL/GenBank/DDBJ whole genome shotgun (WGS) entry which is preliminary data.</text>
</comment>
<dbReference type="Proteomes" id="UP001596157">
    <property type="component" value="Unassembled WGS sequence"/>
</dbReference>
<dbReference type="InterPro" id="IPR025110">
    <property type="entry name" value="AMP-bd_C"/>
</dbReference>
<keyword evidence="5" id="KW-0443">Lipid metabolism</keyword>
<evidence type="ECO:0000256" key="6">
    <source>
        <dbReference type="SAM" id="MobiDB-lite"/>
    </source>
</evidence>
<dbReference type="EMBL" id="JBHSKF010000006">
    <property type="protein sequence ID" value="MFC5288467.1"/>
    <property type="molecule type" value="Genomic_DNA"/>
</dbReference>
<dbReference type="SUPFAM" id="SSF52777">
    <property type="entry name" value="CoA-dependent acyltransferases"/>
    <property type="match status" value="4"/>
</dbReference>
<dbReference type="InterPro" id="IPR042099">
    <property type="entry name" value="ANL_N_sf"/>
</dbReference>
<dbReference type="Pfam" id="PF00550">
    <property type="entry name" value="PP-binding"/>
    <property type="match status" value="1"/>
</dbReference>
<dbReference type="PROSITE" id="PS50075">
    <property type="entry name" value="CARRIER"/>
    <property type="match status" value="1"/>
</dbReference>
<dbReference type="InterPro" id="IPR000873">
    <property type="entry name" value="AMP-dep_synth/lig_dom"/>
</dbReference>
<reference evidence="9" key="1">
    <citation type="journal article" date="2019" name="Int. J. Syst. Evol. Microbiol.">
        <title>The Global Catalogue of Microorganisms (GCM) 10K type strain sequencing project: providing services to taxonomists for standard genome sequencing and annotation.</title>
        <authorList>
            <consortium name="The Broad Institute Genomics Platform"/>
            <consortium name="The Broad Institute Genome Sequencing Center for Infectious Disease"/>
            <person name="Wu L."/>
            <person name="Ma J."/>
        </authorList>
    </citation>
    <scope>NUCLEOTIDE SEQUENCE [LARGE SCALE GENOMIC DNA]</scope>
    <source>
        <strain evidence="9">CCUG 59778</strain>
    </source>
</reference>